<evidence type="ECO:0000256" key="5">
    <source>
        <dbReference type="ARBA" id="ARBA00022725"/>
    </source>
</evidence>
<proteinExistence type="predicted"/>
<comment type="caution">
    <text evidence="15">The sequence shown here is derived from an EMBL/GenBank/DDBJ whole genome shotgun (WGS) entry which is preliminary data.</text>
</comment>
<evidence type="ECO:0000256" key="13">
    <source>
        <dbReference type="SAM" id="Phobius"/>
    </source>
</evidence>
<dbReference type="PANTHER" id="PTHR24242">
    <property type="entry name" value="G-PROTEIN COUPLED RECEPTOR"/>
    <property type="match status" value="1"/>
</dbReference>
<keyword evidence="6 13" id="KW-1133">Transmembrane helix</keyword>
<evidence type="ECO:0000256" key="3">
    <source>
        <dbReference type="ARBA" id="ARBA00022606"/>
    </source>
</evidence>
<keyword evidence="8 13" id="KW-0472">Membrane</keyword>
<keyword evidence="5" id="KW-0552">Olfaction</keyword>
<accession>A0A8J4J7X2</accession>
<evidence type="ECO:0000256" key="8">
    <source>
        <dbReference type="ARBA" id="ARBA00023136"/>
    </source>
</evidence>
<dbReference type="AlphaFoldDB" id="A0A8J4J7X2"/>
<name>A0A8J4J7X2_EUDSL</name>
<sequence length="99" mass="10938">SILASACTMPPFLLTLATYICIITAILKIPSSTGRQKAFSTCSSHLIVITVFYGTLIAVYILLKTKALRELNKVLSVFSAILTPMLNLLIYSLRIKKFK</sequence>
<comment type="subcellular location">
    <subcellularLocation>
        <location evidence="1">Cell membrane</location>
        <topology evidence="1">Multi-pass membrane protein</topology>
    </subcellularLocation>
</comment>
<evidence type="ECO:0000256" key="6">
    <source>
        <dbReference type="ARBA" id="ARBA00022989"/>
    </source>
</evidence>
<dbReference type="Proteomes" id="UP000725257">
    <property type="component" value="Unassembled WGS sequence"/>
</dbReference>
<gene>
    <name evidence="15" type="primary">OR11L1_1</name>
    <name evidence="15" type="ORF">FQV14_0000594</name>
</gene>
<dbReference type="SUPFAM" id="SSF81321">
    <property type="entry name" value="Family A G protein-coupled receptor-like"/>
    <property type="match status" value="1"/>
</dbReference>
<keyword evidence="3" id="KW-0716">Sensory transduction</keyword>
<dbReference type="GO" id="GO:0004984">
    <property type="term" value="F:olfactory receptor activity"/>
    <property type="evidence" value="ECO:0007669"/>
    <property type="project" value="InterPro"/>
</dbReference>
<evidence type="ECO:0000313" key="16">
    <source>
        <dbReference type="Proteomes" id="UP000725257"/>
    </source>
</evidence>
<dbReference type="InterPro" id="IPR000725">
    <property type="entry name" value="Olfact_rcpt"/>
</dbReference>
<dbReference type="GO" id="GO:0004930">
    <property type="term" value="F:G protein-coupled receptor activity"/>
    <property type="evidence" value="ECO:0007669"/>
    <property type="project" value="UniProtKB-KW"/>
</dbReference>
<keyword evidence="12" id="KW-0807">Transducer</keyword>
<feature type="non-terminal residue" evidence="15">
    <location>
        <position position="99"/>
    </location>
</feature>
<dbReference type="PANTHER" id="PTHR24242:SF359">
    <property type="entry name" value="ODORANT RECEPTOR-RELATED"/>
    <property type="match status" value="1"/>
</dbReference>
<evidence type="ECO:0000256" key="2">
    <source>
        <dbReference type="ARBA" id="ARBA00022475"/>
    </source>
</evidence>
<evidence type="ECO:0000256" key="11">
    <source>
        <dbReference type="ARBA" id="ARBA00023180"/>
    </source>
</evidence>
<dbReference type="GO" id="GO:0005886">
    <property type="term" value="C:plasma membrane"/>
    <property type="evidence" value="ECO:0007669"/>
    <property type="project" value="UniProtKB-SubCell"/>
</dbReference>
<organism evidence="15 16">
    <name type="scientific">Eudyptes sclateri</name>
    <name type="common">Erect-crested penguin</name>
    <dbReference type="NCBI Taxonomy" id="92688"/>
    <lineage>
        <taxon>Eukaryota</taxon>
        <taxon>Metazoa</taxon>
        <taxon>Chordata</taxon>
        <taxon>Craniata</taxon>
        <taxon>Vertebrata</taxon>
        <taxon>Euteleostomi</taxon>
        <taxon>Archelosauria</taxon>
        <taxon>Archosauria</taxon>
        <taxon>Dinosauria</taxon>
        <taxon>Saurischia</taxon>
        <taxon>Theropoda</taxon>
        <taxon>Coelurosauria</taxon>
        <taxon>Aves</taxon>
        <taxon>Neognathae</taxon>
        <taxon>Neoaves</taxon>
        <taxon>Aequornithes</taxon>
        <taxon>Sphenisciformes</taxon>
        <taxon>Spheniscidae</taxon>
        <taxon>Eudyptes</taxon>
    </lineage>
</organism>
<evidence type="ECO:0000256" key="10">
    <source>
        <dbReference type="ARBA" id="ARBA00023170"/>
    </source>
</evidence>
<keyword evidence="2" id="KW-1003">Cell membrane</keyword>
<keyword evidence="16" id="KW-1185">Reference proteome</keyword>
<dbReference type="InterPro" id="IPR050939">
    <property type="entry name" value="Olfactory_GPCR1"/>
</dbReference>
<keyword evidence="11" id="KW-0325">Glycoprotein</keyword>
<evidence type="ECO:0000259" key="14">
    <source>
        <dbReference type="PROSITE" id="PS50262"/>
    </source>
</evidence>
<feature type="domain" description="G-protein coupled receptors family 1 profile" evidence="14">
    <location>
        <begin position="1"/>
        <end position="91"/>
    </location>
</feature>
<dbReference type="InterPro" id="IPR017452">
    <property type="entry name" value="GPCR_Rhodpsn_7TM"/>
</dbReference>
<dbReference type="EMBL" id="VULE01002953">
    <property type="protein sequence ID" value="KAF1514953.1"/>
    <property type="molecule type" value="Genomic_DNA"/>
</dbReference>
<keyword evidence="10 15" id="KW-0675">Receptor</keyword>
<feature type="transmembrane region" description="Helical" evidence="13">
    <location>
        <begin position="42"/>
        <end position="63"/>
    </location>
</feature>
<feature type="transmembrane region" description="Helical" evidence="13">
    <location>
        <begin position="75"/>
        <end position="93"/>
    </location>
</feature>
<evidence type="ECO:0000313" key="15">
    <source>
        <dbReference type="EMBL" id="KAF1514953.1"/>
    </source>
</evidence>
<evidence type="ECO:0000256" key="1">
    <source>
        <dbReference type="ARBA" id="ARBA00004651"/>
    </source>
</evidence>
<evidence type="ECO:0000256" key="9">
    <source>
        <dbReference type="ARBA" id="ARBA00023157"/>
    </source>
</evidence>
<dbReference type="PROSITE" id="PS50262">
    <property type="entry name" value="G_PROTEIN_RECEP_F1_2"/>
    <property type="match status" value="1"/>
</dbReference>
<feature type="transmembrane region" description="Helical" evidence="13">
    <location>
        <begin position="12"/>
        <end position="30"/>
    </location>
</feature>
<evidence type="ECO:0000256" key="12">
    <source>
        <dbReference type="ARBA" id="ARBA00023224"/>
    </source>
</evidence>
<dbReference type="Pfam" id="PF13853">
    <property type="entry name" value="7tm_4"/>
    <property type="match status" value="1"/>
</dbReference>
<feature type="non-terminal residue" evidence="15">
    <location>
        <position position="1"/>
    </location>
</feature>
<dbReference type="Gene3D" id="1.20.1070.10">
    <property type="entry name" value="Rhodopsin 7-helix transmembrane proteins"/>
    <property type="match status" value="1"/>
</dbReference>
<evidence type="ECO:0000256" key="7">
    <source>
        <dbReference type="ARBA" id="ARBA00023040"/>
    </source>
</evidence>
<reference evidence="15 16" key="1">
    <citation type="journal article" date="2019" name="Gigascience">
        <title>High-coverage genomes to elucidate the evolution of penguins.</title>
        <authorList>
            <person name="Pan H."/>
            <person name="Cole T.L."/>
            <person name="Bi X."/>
            <person name="Fang M."/>
            <person name="Zhou C."/>
            <person name="Yang Z."/>
            <person name="Ksepka D.T."/>
            <person name="Hart T."/>
            <person name="Bouzat J.L."/>
            <person name="Argilla L.S."/>
            <person name="Bertelsen M.F."/>
            <person name="Boersma P.D."/>
            <person name="Bost C.A."/>
            <person name="Cherel Y."/>
            <person name="Dann P."/>
            <person name="Fiddaman S.R."/>
            <person name="Howard P."/>
            <person name="Labuschagne K."/>
            <person name="Mattern T."/>
            <person name="Miller G."/>
            <person name="Parker P."/>
            <person name="Phillips R.A."/>
            <person name="Quillfeldt P."/>
            <person name="Ryan P.G."/>
            <person name="Taylor H."/>
            <person name="Thompson D.R."/>
            <person name="Young M.J."/>
            <person name="Ellegaard M.R."/>
            <person name="Gilbert M.T.P."/>
            <person name="Sinding M.S."/>
            <person name="Pacheco G."/>
            <person name="Shepherd L.D."/>
            <person name="Tennyson A.J.D."/>
            <person name="Grosser S."/>
            <person name="Kay E."/>
            <person name="Nupen L.J."/>
            <person name="Ellenberg U."/>
            <person name="Houston D.M."/>
            <person name="Reeve A.H."/>
            <person name="Johnson K."/>
            <person name="Masello J.F."/>
            <person name="Stracke T."/>
            <person name="McKinlay B."/>
            <person name="Borboroglu P.G."/>
            <person name="Zhang D.X."/>
            <person name="Zhang G."/>
        </authorList>
    </citation>
    <scope>NUCLEOTIDE SEQUENCE [LARGE SCALE GENOMIC DNA]</scope>
    <source>
        <strain evidence="15">Ant 5</strain>
    </source>
</reference>
<keyword evidence="9" id="KW-1015">Disulfide bond</keyword>
<keyword evidence="7" id="KW-0297">G-protein coupled receptor</keyword>
<evidence type="ECO:0000256" key="4">
    <source>
        <dbReference type="ARBA" id="ARBA00022692"/>
    </source>
</evidence>
<keyword evidence="4 13" id="KW-0812">Transmembrane</keyword>
<protein>
    <submittedName>
        <fullName evidence="15">Olfactory receptor 11L1</fullName>
    </submittedName>
</protein>